<proteinExistence type="predicted"/>
<dbReference type="EMBL" id="PP895363">
    <property type="protein sequence ID" value="XCI78151.1"/>
    <property type="molecule type" value="Genomic_DNA"/>
</dbReference>
<evidence type="ECO:0000313" key="1">
    <source>
        <dbReference type="EMBL" id="XCI78151.1"/>
    </source>
</evidence>
<reference evidence="1" key="1">
    <citation type="submission" date="2024-06" db="EMBL/GenBank/DDBJ databases">
        <title>High activity and specificity of bacteriophage cocktails against carbapenem-resistant Klebsiella pneumoniae belonging to high-risk clones CG258 and ST307.</title>
        <authorList>
            <person name="Jimenez Quiceno J."/>
            <person name="Salazar Ospina L."/>
            <person name="Tellez Carrasquilla S."/>
        </authorList>
    </citation>
    <scope>NUCLEOTIDE SEQUENCE</scope>
</reference>
<accession>A0AAU8I0A0</accession>
<protein>
    <submittedName>
        <fullName evidence="1">Uncharacterized protein</fullName>
    </submittedName>
</protein>
<organism evidence="1">
    <name type="scientific">Klebsiella phage FKP3</name>
    <dbReference type="NCBI Taxonomy" id="3231233"/>
    <lineage>
        <taxon>Viruses</taxon>
        <taxon>Duplodnaviria</taxon>
        <taxon>Heunggongvirae</taxon>
        <taxon>Uroviricota</taxon>
        <taxon>Caudoviricetes</taxon>
        <taxon>Stephanstirmvirinae</taxon>
        <taxon>Justusliebigvirus</taxon>
    </lineage>
</organism>
<sequence>MSLINTTTWATVSMSTIKATPIWQKKEQENNGTIPNSEYSNVLRAALVMLGMPENGHYTVERDMNIRSNNNRRVVYAKTTLFTFPVDANCLFKRVYQNNDILHFGEEEFEGWGVSHIKMEDFGNEHDPSRNDDGSDF</sequence>
<name>A0AAU8I0A0_9CAUD</name>